<evidence type="ECO:0000256" key="1">
    <source>
        <dbReference type="SAM" id="SignalP"/>
    </source>
</evidence>
<gene>
    <name evidence="2" type="ORF">HHL09_03640</name>
</gene>
<feature type="signal peptide" evidence="1">
    <location>
        <begin position="1"/>
        <end position="22"/>
    </location>
</feature>
<reference evidence="2 3" key="1">
    <citation type="submission" date="2020-04" db="EMBL/GenBank/DDBJ databases">
        <title>Luteolibacter sp. G-1-1-1 isolated from soil.</title>
        <authorList>
            <person name="Dahal R.H."/>
        </authorList>
    </citation>
    <scope>NUCLEOTIDE SEQUENCE [LARGE SCALE GENOMIC DNA]</scope>
    <source>
        <strain evidence="2 3">G-1-1-1</strain>
    </source>
</reference>
<keyword evidence="1" id="KW-0732">Signal</keyword>
<dbReference type="RefSeq" id="WP_169453127.1">
    <property type="nucleotide sequence ID" value="NZ_CP051774.1"/>
</dbReference>
<accession>A0A858RCZ4</accession>
<organism evidence="2 3">
    <name type="scientific">Luteolibacter luteus</name>
    <dbReference type="NCBI Taxonomy" id="2728835"/>
    <lineage>
        <taxon>Bacteria</taxon>
        <taxon>Pseudomonadati</taxon>
        <taxon>Verrucomicrobiota</taxon>
        <taxon>Verrucomicrobiia</taxon>
        <taxon>Verrucomicrobiales</taxon>
        <taxon>Verrucomicrobiaceae</taxon>
        <taxon>Luteolibacter</taxon>
    </lineage>
</organism>
<sequence>MSWKSVLASCGLLFAGLLPASAAGEGGYFDWANANGLVGVFAEPDADLDQDGITNLMAYAFDLAPVNDPEAWDKLPTLAMIGDPPEPVMIFVLPPEIPRDVSYVVEMITDGGKRIEIARKNGRGGWIGTGEISRQKLEDGCTQVTVQIPLEMEIPEVAKPLRLRVEFQP</sequence>
<feature type="chain" id="PRO_5032410407" evidence="1">
    <location>
        <begin position="23"/>
        <end position="169"/>
    </location>
</feature>
<dbReference type="EMBL" id="CP051774">
    <property type="protein sequence ID" value="QJE94906.1"/>
    <property type="molecule type" value="Genomic_DNA"/>
</dbReference>
<dbReference type="Proteomes" id="UP000501812">
    <property type="component" value="Chromosome"/>
</dbReference>
<dbReference type="AlphaFoldDB" id="A0A858RCZ4"/>
<evidence type="ECO:0000313" key="3">
    <source>
        <dbReference type="Proteomes" id="UP000501812"/>
    </source>
</evidence>
<name>A0A858RCZ4_9BACT</name>
<evidence type="ECO:0000313" key="2">
    <source>
        <dbReference type="EMBL" id="QJE94906.1"/>
    </source>
</evidence>
<keyword evidence="3" id="KW-1185">Reference proteome</keyword>
<proteinExistence type="predicted"/>
<protein>
    <submittedName>
        <fullName evidence="2">Uncharacterized protein</fullName>
    </submittedName>
</protein>
<dbReference type="KEGG" id="luo:HHL09_03640"/>